<dbReference type="Gene3D" id="1.10.3020.10">
    <property type="entry name" value="alpha-amino acid ester hydrolase ( Helical cap domain)"/>
    <property type="match status" value="1"/>
</dbReference>
<dbReference type="WBParaSite" id="maker-uti_cns_0007202-snap-gene-0.3-mRNA-1">
    <property type="protein sequence ID" value="maker-uti_cns_0007202-snap-gene-0.3-mRNA-1"/>
    <property type="gene ID" value="maker-uti_cns_0007202-snap-gene-0.3"/>
</dbReference>
<dbReference type="SUPFAM" id="SSF53474">
    <property type="entry name" value="alpha/beta-Hydrolases"/>
    <property type="match status" value="1"/>
</dbReference>
<dbReference type="Proteomes" id="UP000095280">
    <property type="component" value="Unplaced"/>
</dbReference>
<proteinExistence type="predicted"/>
<dbReference type="Gene3D" id="3.40.50.1820">
    <property type="entry name" value="alpha/beta hydrolase"/>
    <property type="match status" value="1"/>
</dbReference>
<evidence type="ECO:0000259" key="1">
    <source>
        <dbReference type="Pfam" id="PF02129"/>
    </source>
</evidence>
<dbReference type="NCBIfam" id="TIGR00976">
    <property type="entry name" value="CocE_NonD"/>
    <property type="match status" value="1"/>
</dbReference>
<dbReference type="InterPro" id="IPR000383">
    <property type="entry name" value="Xaa-Pro-like_dom"/>
</dbReference>
<dbReference type="InterPro" id="IPR008979">
    <property type="entry name" value="Galactose-bd-like_sf"/>
</dbReference>
<organism evidence="2 3">
    <name type="scientific">Macrostomum lignano</name>
    <dbReference type="NCBI Taxonomy" id="282301"/>
    <lineage>
        <taxon>Eukaryota</taxon>
        <taxon>Metazoa</taxon>
        <taxon>Spiralia</taxon>
        <taxon>Lophotrochozoa</taxon>
        <taxon>Platyhelminthes</taxon>
        <taxon>Rhabditophora</taxon>
        <taxon>Macrostomorpha</taxon>
        <taxon>Macrostomida</taxon>
        <taxon>Macrostomidae</taxon>
        <taxon>Macrostomum</taxon>
    </lineage>
</organism>
<evidence type="ECO:0000313" key="3">
    <source>
        <dbReference type="WBParaSite" id="maker-uti_cns_0007202-snap-gene-0.3-mRNA-1"/>
    </source>
</evidence>
<evidence type="ECO:0000313" key="2">
    <source>
        <dbReference type="Proteomes" id="UP000095280"/>
    </source>
</evidence>
<protein>
    <submittedName>
        <fullName evidence="3">Peptidase_S15 domain-containing protein</fullName>
    </submittedName>
</protein>
<dbReference type="SUPFAM" id="SSF49785">
    <property type="entry name" value="Galactose-binding domain-like"/>
    <property type="match status" value="1"/>
</dbReference>
<dbReference type="Pfam" id="PF02129">
    <property type="entry name" value="Peptidase_S15"/>
    <property type="match status" value="1"/>
</dbReference>
<accession>A0A1I8HPA4</accession>
<keyword evidence="2" id="KW-1185">Reference proteome</keyword>
<sequence>MEIPPQLAKDCGFGPHPVRVLPNIFVAMSDGIRLAVRLWLPSNSGVISEQFPGQTVWPVYTPGEAPGLAKCPAVLEYLPYRKDDITAVRDHRRHVWTASHGIAVARADLRGCGDSDGHCSDEYSPQELLDGRQLIAWLAGQSWTNGRIGLYGKSWGGFNGLQLAEMGCPGLAAVVSIYSSDDRFNSDIHYTGGCVIGTEALTWSSFMLAINSLPPSPAVRPAGDPGNDWLQAWRDRLNWDGHRPWIDRWLRHQTPDDYWRRGSVRFGLNQLTVPVLLIGGWHDLYSDALLRLADRLPNTASCALLGPWSHDWPDTAAPGPRLAFTDECLRWWRLHLVGEAGVSQQLAPISRFRVFQRLDNNVRNATVWRGRWLAADSYRELLAPAGRAAQFRLTGGQQLESGSAEPGPDCWSVDLSSRVECGFAYPEFLSFGNKDDAPDQAISNRMATVWRVDSLGEDLDLFGSAEASLNLQLVQANPSANPTASPTIGVRLSERDPDTGRETLVTWGVANLNLMQDTNGFATNSTRQFSAGRVIVRLRAATTGSPARRGVVLALSSGLWPLAWRCPGTSGSVLRVRVSAEQPEP</sequence>
<feature type="domain" description="Xaa-Pro dipeptidyl-peptidase-like" evidence="1">
    <location>
        <begin position="59"/>
        <end position="310"/>
    </location>
</feature>
<name>A0A1I8HPA4_9PLAT</name>
<dbReference type="InterPro" id="IPR005674">
    <property type="entry name" value="CocE/Ser_esterase"/>
</dbReference>
<reference evidence="3" key="1">
    <citation type="submission" date="2016-11" db="UniProtKB">
        <authorList>
            <consortium name="WormBaseParasite"/>
        </authorList>
    </citation>
    <scope>IDENTIFICATION</scope>
</reference>
<dbReference type="InterPro" id="IPR029058">
    <property type="entry name" value="AB_hydrolase_fold"/>
</dbReference>
<dbReference type="GO" id="GO:0016787">
    <property type="term" value="F:hydrolase activity"/>
    <property type="evidence" value="ECO:0007669"/>
    <property type="project" value="InterPro"/>
</dbReference>
<dbReference type="AlphaFoldDB" id="A0A1I8HPA4"/>